<dbReference type="AlphaFoldDB" id="A0A518GFS1"/>
<dbReference type="SUPFAM" id="SSF53098">
    <property type="entry name" value="Ribonuclease H-like"/>
    <property type="match status" value="1"/>
</dbReference>
<evidence type="ECO:0000256" key="3">
    <source>
        <dbReference type="SAM" id="MobiDB-lite"/>
    </source>
</evidence>
<dbReference type="RefSeq" id="WP_145084787.1">
    <property type="nucleotide sequence ID" value="NZ_CP036298.1"/>
</dbReference>
<dbReference type="GO" id="GO:0008408">
    <property type="term" value="F:3'-5' exonuclease activity"/>
    <property type="evidence" value="ECO:0007669"/>
    <property type="project" value="TreeGrafter"/>
</dbReference>
<dbReference type="EC" id="2.7.7.7" evidence="5"/>
<accession>A0A518GFS1</accession>
<comment type="subunit">
    <text evidence="2">DNA polymerase III contains a core (composed of alpha, epsilon and theta chains) that associates with a tau subunit. This core dimerizes to form the POLIII' complex. PolIII' associates with the gamma complex (composed of gamma, delta, delta', psi and chi chains) and with the beta chain to form the complete DNA polymerase III complex.</text>
</comment>
<dbReference type="EMBL" id="CP036298">
    <property type="protein sequence ID" value="QDV27420.1"/>
    <property type="molecule type" value="Genomic_DNA"/>
</dbReference>
<organism evidence="5 6">
    <name type="scientific">Aureliella helgolandensis</name>
    <dbReference type="NCBI Taxonomy" id="2527968"/>
    <lineage>
        <taxon>Bacteria</taxon>
        <taxon>Pseudomonadati</taxon>
        <taxon>Planctomycetota</taxon>
        <taxon>Planctomycetia</taxon>
        <taxon>Pirellulales</taxon>
        <taxon>Pirellulaceae</taxon>
        <taxon>Aureliella</taxon>
    </lineage>
</organism>
<evidence type="ECO:0000256" key="1">
    <source>
        <dbReference type="ARBA" id="ARBA00025483"/>
    </source>
</evidence>
<dbReference type="InterPro" id="IPR036420">
    <property type="entry name" value="BRCT_dom_sf"/>
</dbReference>
<dbReference type="GO" id="GO:0003676">
    <property type="term" value="F:nucleic acid binding"/>
    <property type="evidence" value="ECO:0007669"/>
    <property type="project" value="InterPro"/>
</dbReference>
<dbReference type="InterPro" id="IPR013520">
    <property type="entry name" value="Ribonucl_H"/>
</dbReference>
<dbReference type="PANTHER" id="PTHR30231">
    <property type="entry name" value="DNA POLYMERASE III SUBUNIT EPSILON"/>
    <property type="match status" value="1"/>
</dbReference>
<dbReference type="GO" id="GO:0003887">
    <property type="term" value="F:DNA-directed DNA polymerase activity"/>
    <property type="evidence" value="ECO:0007669"/>
    <property type="project" value="UniProtKB-EC"/>
</dbReference>
<protein>
    <submittedName>
        <fullName evidence="5">DNA polymerase III PolC-type</fullName>
        <ecNumber evidence="5">2.7.7.7</ecNumber>
    </submittedName>
</protein>
<dbReference type="OrthoDB" id="9776650at2"/>
<dbReference type="SMART" id="SM00479">
    <property type="entry name" value="EXOIII"/>
    <property type="match status" value="1"/>
</dbReference>
<dbReference type="GO" id="GO:0005829">
    <property type="term" value="C:cytosol"/>
    <property type="evidence" value="ECO:0007669"/>
    <property type="project" value="TreeGrafter"/>
</dbReference>
<reference evidence="5 6" key="1">
    <citation type="submission" date="2019-02" db="EMBL/GenBank/DDBJ databases">
        <title>Deep-cultivation of Planctomycetes and their phenomic and genomic characterization uncovers novel biology.</title>
        <authorList>
            <person name="Wiegand S."/>
            <person name="Jogler M."/>
            <person name="Boedeker C."/>
            <person name="Pinto D."/>
            <person name="Vollmers J."/>
            <person name="Rivas-Marin E."/>
            <person name="Kohn T."/>
            <person name="Peeters S.H."/>
            <person name="Heuer A."/>
            <person name="Rast P."/>
            <person name="Oberbeckmann S."/>
            <person name="Bunk B."/>
            <person name="Jeske O."/>
            <person name="Meyerdierks A."/>
            <person name="Storesund J.E."/>
            <person name="Kallscheuer N."/>
            <person name="Luecker S."/>
            <person name="Lage O.M."/>
            <person name="Pohl T."/>
            <person name="Merkel B.J."/>
            <person name="Hornburger P."/>
            <person name="Mueller R.-W."/>
            <person name="Bruemmer F."/>
            <person name="Labrenz M."/>
            <person name="Spormann A.M."/>
            <person name="Op den Camp H."/>
            <person name="Overmann J."/>
            <person name="Amann R."/>
            <person name="Jetten M.S.M."/>
            <person name="Mascher T."/>
            <person name="Medema M.H."/>
            <person name="Devos D.P."/>
            <person name="Kaster A.-K."/>
            <person name="Ovreas L."/>
            <person name="Rohde M."/>
            <person name="Galperin M.Y."/>
            <person name="Jogler C."/>
        </authorList>
    </citation>
    <scope>NUCLEOTIDE SEQUENCE [LARGE SCALE GENOMIC DNA]</scope>
    <source>
        <strain evidence="5 6">Q31a</strain>
    </source>
</reference>
<sequence length="337" mass="36869">MDFVAVDFETANSNANSACQLAAVVVRDSQVVFEQSWMIRPPRMYFSPFNIKVHGITPEDVRHAPTMDKVWSEFQPLIDGQVLLAHNARFDVGVLLASLAAKDIACPPLEFICTRLLARQTWPGRTKYGLKPLSDWLGIEFKHHDALEDSRACATIALEAERVHQTSELRELEKILRIKRGSYQQGHVKSPRAVGKRSSARASGSRTTNDKWGFPSRTAKVARKLDAQTVLQAAGNQPPLQGKNIVLLGNLGGMSEAESTQFLSALGAARQPTIDASTHYVVTCRTSENATDQAPPALPAPHLQSSSSTRGRTSGGVRVLSERQFRAILPAGRVSLP</sequence>
<dbReference type="Gene3D" id="3.30.420.10">
    <property type="entry name" value="Ribonuclease H-like superfamily/Ribonuclease H"/>
    <property type="match status" value="1"/>
</dbReference>
<evidence type="ECO:0000256" key="2">
    <source>
        <dbReference type="ARBA" id="ARBA00026073"/>
    </source>
</evidence>
<feature type="compositionally biased region" description="Low complexity" evidence="3">
    <location>
        <begin position="300"/>
        <end position="317"/>
    </location>
</feature>
<feature type="region of interest" description="Disordered" evidence="3">
    <location>
        <begin position="287"/>
        <end position="317"/>
    </location>
</feature>
<dbReference type="Gene3D" id="3.40.50.10190">
    <property type="entry name" value="BRCT domain"/>
    <property type="match status" value="1"/>
</dbReference>
<feature type="region of interest" description="Disordered" evidence="3">
    <location>
        <begin position="187"/>
        <end position="214"/>
    </location>
</feature>
<feature type="domain" description="Exonuclease" evidence="4">
    <location>
        <begin position="2"/>
        <end position="166"/>
    </location>
</feature>
<evidence type="ECO:0000313" key="5">
    <source>
        <dbReference type="EMBL" id="QDV27420.1"/>
    </source>
</evidence>
<comment type="function">
    <text evidence="1">DNA polymerase III is a complex, multichain enzyme responsible for most of the replicative synthesis in bacteria. The epsilon subunit contain the editing function and is a proofreading 3'-5' exonuclease.</text>
</comment>
<dbReference type="PANTHER" id="PTHR30231:SF42">
    <property type="entry name" value="EXONUCLEASE"/>
    <property type="match status" value="1"/>
</dbReference>
<evidence type="ECO:0000259" key="4">
    <source>
        <dbReference type="SMART" id="SM00479"/>
    </source>
</evidence>
<name>A0A518GFS1_9BACT</name>
<keyword evidence="5" id="KW-0808">Transferase</keyword>
<dbReference type="InterPro" id="IPR036397">
    <property type="entry name" value="RNaseH_sf"/>
</dbReference>
<keyword evidence="5" id="KW-0548">Nucleotidyltransferase</keyword>
<keyword evidence="6" id="KW-1185">Reference proteome</keyword>
<evidence type="ECO:0000313" key="6">
    <source>
        <dbReference type="Proteomes" id="UP000318017"/>
    </source>
</evidence>
<gene>
    <name evidence="5" type="primary">polC</name>
    <name evidence="5" type="ORF">Q31a_58090</name>
</gene>
<dbReference type="Proteomes" id="UP000318017">
    <property type="component" value="Chromosome"/>
</dbReference>
<dbReference type="FunFam" id="3.30.420.10:FF:000045">
    <property type="entry name" value="3'-5' exonuclease DinG"/>
    <property type="match status" value="1"/>
</dbReference>
<dbReference type="CDD" id="cd06130">
    <property type="entry name" value="DNA_pol_III_epsilon_like"/>
    <property type="match status" value="1"/>
</dbReference>
<dbReference type="Pfam" id="PF00929">
    <property type="entry name" value="RNase_T"/>
    <property type="match status" value="1"/>
</dbReference>
<dbReference type="KEGG" id="ahel:Q31a_58090"/>
<proteinExistence type="predicted"/>
<dbReference type="InterPro" id="IPR012337">
    <property type="entry name" value="RNaseH-like_sf"/>
</dbReference>